<evidence type="ECO:0000313" key="4">
    <source>
        <dbReference type="Proteomes" id="UP001050691"/>
    </source>
</evidence>
<dbReference type="EMBL" id="BPWL01000002">
    <property type="protein sequence ID" value="GJJ07696.1"/>
    <property type="molecule type" value="Genomic_DNA"/>
</dbReference>
<dbReference type="AlphaFoldDB" id="A0AAV4ZZB4"/>
<protein>
    <recommendedName>
        <fullName evidence="2">Alpha/beta hydrolase fold-3 domain-containing protein</fullName>
    </recommendedName>
</protein>
<dbReference type="PANTHER" id="PTHR48081:SF8">
    <property type="entry name" value="ALPHA_BETA HYDROLASE FOLD-3 DOMAIN-CONTAINING PROTEIN-RELATED"/>
    <property type="match status" value="1"/>
</dbReference>
<comment type="caution">
    <text evidence="3">The sequence shown here is derived from an EMBL/GenBank/DDBJ whole genome shotgun (WGS) entry which is preliminary data.</text>
</comment>
<dbReference type="GO" id="GO:0016787">
    <property type="term" value="F:hydrolase activity"/>
    <property type="evidence" value="ECO:0007669"/>
    <property type="project" value="UniProtKB-KW"/>
</dbReference>
<organism evidence="3 4">
    <name type="scientific">Clathrus columnatus</name>
    <dbReference type="NCBI Taxonomy" id="1419009"/>
    <lineage>
        <taxon>Eukaryota</taxon>
        <taxon>Fungi</taxon>
        <taxon>Dikarya</taxon>
        <taxon>Basidiomycota</taxon>
        <taxon>Agaricomycotina</taxon>
        <taxon>Agaricomycetes</taxon>
        <taxon>Phallomycetidae</taxon>
        <taxon>Phallales</taxon>
        <taxon>Clathraceae</taxon>
        <taxon>Clathrus</taxon>
    </lineage>
</organism>
<gene>
    <name evidence="3" type="ORF">Clacol_001901</name>
</gene>
<feature type="domain" description="Alpha/beta hydrolase fold-3" evidence="2">
    <location>
        <begin position="107"/>
        <end position="329"/>
    </location>
</feature>
<keyword evidence="4" id="KW-1185">Reference proteome</keyword>
<reference evidence="3" key="1">
    <citation type="submission" date="2021-10" db="EMBL/GenBank/DDBJ databases">
        <title>De novo Genome Assembly of Clathrus columnatus (Basidiomycota, Fungi) Using Illumina and Nanopore Sequence Data.</title>
        <authorList>
            <person name="Ogiso-Tanaka E."/>
            <person name="Itagaki H."/>
            <person name="Hosoya T."/>
            <person name="Hosaka K."/>
        </authorList>
    </citation>
    <scope>NUCLEOTIDE SEQUENCE</scope>
    <source>
        <strain evidence="3">MO-923</strain>
    </source>
</reference>
<dbReference type="Proteomes" id="UP001050691">
    <property type="component" value="Unassembled WGS sequence"/>
</dbReference>
<keyword evidence="1" id="KW-0378">Hydrolase</keyword>
<dbReference type="PANTHER" id="PTHR48081">
    <property type="entry name" value="AB HYDROLASE SUPERFAMILY PROTEIN C4A8.06C"/>
    <property type="match status" value="1"/>
</dbReference>
<dbReference type="InterPro" id="IPR029058">
    <property type="entry name" value="AB_hydrolase_fold"/>
</dbReference>
<dbReference type="Gene3D" id="3.40.50.1820">
    <property type="entry name" value="alpha/beta hydrolase"/>
    <property type="match status" value="1"/>
</dbReference>
<dbReference type="SUPFAM" id="SSF53474">
    <property type="entry name" value="alpha/beta-Hydrolases"/>
    <property type="match status" value="1"/>
</dbReference>
<dbReference type="InterPro" id="IPR013094">
    <property type="entry name" value="AB_hydrolase_3"/>
</dbReference>
<sequence>MSSALEVDPNHNALLPEFEARLEPHYVTLYNKHIRGRKLAHEFTVEENRSNPVILSFGIEPGPVVGKVERLNITVSDGAEIPLVIYRPTEEQAKISAEGGGLPPVHINVHGGGWVLGGIADDDSWIKNAVAVTGCVAISVGYRLAPEHRLPTGINDVWDTLVYVAQNSADLGIDQTRISIGGFSAGGHIAAVLSHRSRDRGLPNNGKLVFALMVIPVTDANALDTDLQVRNDTPYSSWKECYYGPFLSYARMSWFYKYALPLPITESVLLDPEISPIHSKNFKGLPPTLVYPAEIDVLREEGLAYAKKLQDEGDGWVECVVAKGVPHPFPHQTAATPRAKELVTKSTTRLREAYAGLLKRS</sequence>
<evidence type="ECO:0000259" key="2">
    <source>
        <dbReference type="Pfam" id="PF07859"/>
    </source>
</evidence>
<evidence type="ECO:0000313" key="3">
    <source>
        <dbReference type="EMBL" id="GJJ07696.1"/>
    </source>
</evidence>
<dbReference type="Pfam" id="PF07859">
    <property type="entry name" value="Abhydrolase_3"/>
    <property type="match status" value="1"/>
</dbReference>
<evidence type="ECO:0000256" key="1">
    <source>
        <dbReference type="ARBA" id="ARBA00022801"/>
    </source>
</evidence>
<name>A0AAV4ZZB4_9AGAM</name>
<dbReference type="InterPro" id="IPR050300">
    <property type="entry name" value="GDXG_lipolytic_enzyme"/>
</dbReference>
<accession>A0AAV4ZZB4</accession>
<proteinExistence type="predicted"/>